<organism evidence="3 4">
    <name type="scientific">Cytospora leucostoma</name>
    <dbReference type="NCBI Taxonomy" id="1230097"/>
    <lineage>
        <taxon>Eukaryota</taxon>
        <taxon>Fungi</taxon>
        <taxon>Dikarya</taxon>
        <taxon>Ascomycota</taxon>
        <taxon>Pezizomycotina</taxon>
        <taxon>Sordariomycetes</taxon>
        <taxon>Sordariomycetidae</taxon>
        <taxon>Diaporthales</taxon>
        <taxon>Cytosporaceae</taxon>
        <taxon>Cytospora</taxon>
    </lineage>
</organism>
<feature type="region of interest" description="Disordered" evidence="2">
    <location>
        <begin position="486"/>
        <end position="512"/>
    </location>
</feature>
<name>A0A423XFT3_9PEZI</name>
<feature type="region of interest" description="Disordered" evidence="2">
    <location>
        <begin position="1"/>
        <end position="62"/>
    </location>
</feature>
<dbReference type="InterPro" id="IPR001680">
    <property type="entry name" value="WD40_rpt"/>
</dbReference>
<evidence type="ECO:0008006" key="5">
    <source>
        <dbReference type="Google" id="ProtNLM"/>
    </source>
</evidence>
<evidence type="ECO:0000313" key="4">
    <source>
        <dbReference type="Proteomes" id="UP000285146"/>
    </source>
</evidence>
<dbReference type="InterPro" id="IPR051959">
    <property type="entry name" value="PAK1-Kinase_Regulator"/>
</dbReference>
<dbReference type="FunCoup" id="A0A423XFT3">
    <property type="interactions" value="569"/>
</dbReference>
<dbReference type="PROSITE" id="PS50082">
    <property type="entry name" value="WD_REPEATS_2"/>
    <property type="match status" value="1"/>
</dbReference>
<sequence length="512" mass="55196">MVKRKRQAAPESEAAQKPQGQKKVKPNVASTTVKPQAATKPAKSNGTGKKPTTTTSTTTTARSTSPITIQIVAGSYDRVLHGVTATITPSSNHNDTPSLSFADSFLFNAHTSAIRCLALSPPSAAVPGQSQKVMLASGSTDERINVYNLSAHPPSTKASPDQELMSTIAKRPILENSKNKELGTLLHHSSTVTKVVFPTRSKLLSSSEDSTIAVTRTRDWSLLSNIKAPVPNVFGRPSGDTAPMGGTPSGVNDFAVHPSMKVMISVSKSERCMRLWNLVTGKKAGVLEFGRDVLQEVGEGRRSTGEGRKVVWGANDGSGDEFAVGFDRDILVFGMDSKVRCRVMPDARTKLHEFGYVRLDADSEATVLAVSTEDGRILFFSTKVDDLEDPEKDMKLPRAKLLAQVGGKAAGVSGRVKDFKVVKAEDATGVWYIASASSDGTLRVWELTREELAPKKKGKEAPQAGKLLGTYETQNRITCMEAFVMIPRPEGVEESEDEQESEEEASDDSDDE</sequence>
<feature type="compositionally biased region" description="Low complexity" evidence="2">
    <location>
        <begin position="46"/>
        <end position="62"/>
    </location>
</feature>
<dbReference type="Gene3D" id="2.130.10.10">
    <property type="entry name" value="YVTN repeat-like/Quinoprotein amine dehydrogenase"/>
    <property type="match status" value="1"/>
</dbReference>
<dbReference type="PANTHER" id="PTHR44675">
    <property type="entry name" value="PAK1 INTERACTING PROTEIN 1"/>
    <property type="match status" value="1"/>
</dbReference>
<dbReference type="SUPFAM" id="SSF50978">
    <property type="entry name" value="WD40 repeat-like"/>
    <property type="match status" value="1"/>
</dbReference>
<reference evidence="3 4" key="1">
    <citation type="submission" date="2015-09" db="EMBL/GenBank/DDBJ databases">
        <title>Host preference determinants of Valsa canker pathogens revealed by comparative genomics.</title>
        <authorList>
            <person name="Yin Z."/>
            <person name="Huang L."/>
        </authorList>
    </citation>
    <scope>NUCLEOTIDE SEQUENCE [LARGE SCALE GENOMIC DNA]</scope>
    <source>
        <strain evidence="3 4">SXYLt</strain>
    </source>
</reference>
<feature type="repeat" description="WD" evidence="1">
    <location>
        <begin position="432"/>
        <end position="455"/>
    </location>
</feature>
<dbReference type="Pfam" id="PF00400">
    <property type="entry name" value="WD40"/>
    <property type="match status" value="3"/>
</dbReference>
<accession>A0A423XFT3</accession>
<feature type="compositionally biased region" description="Acidic residues" evidence="2">
    <location>
        <begin position="492"/>
        <end position="512"/>
    </location>
</feature>
<keyword evidence="1" id="KW-0853">WD repeat</keyword>
<comment type="caution">
    <text evidence="3">The sequence shown here is derived from an EMBL/GenBank/DDBJ whole genome shotgun (WGS) entry which is preliminary data.</text>
</comment>
<dbReference type="OrthoDB" id="308449at2759"/>
<dbReference type="InterPro" id="IPR015943">
    <property type="entry name" value="WD40/YVTN_repeat-like_dom_sf"/>
</dbReference>
<keyword evidence="4" id="KW-1185">Reference proteome</keyword>
<dbReference type="SMART" id="SM00320">
    <property type="entry name" value="WD40"/>
    <property type="match status" value="4"/>
</dbReference>
<dbReference type="EMBL" id="LKEB01000011">
    <property type="protein sequence ID" value="ROW15053.1"/>
    <property type="molecule type" value="Genomic_DNA"/>
</dbReference>
<dbReference type="Proteomes" id="UP000285146">
    <property type="component" value="Unassembled WGS sequence"/>
</dbReference>
<dbReference type="PANTHER" id="PTHR44675:SF1">
    <property type="entry name" value="P21-ACTIVATED PROTEIN KINASE-INTERACTING PROTEIN 1"/>
    <property type="match status" value="1"/>
</dbReference>
<dbReference type="InParanoid" id="A0A423XFT3"/>
<evidence type="ECO:0000256" key="1">
    <source>
        <dbReference type="PROSITE-ProRule" id="PRU00221"/>
    </source>
</evidence>
<evidence type="ECO:0000313" key="3">
    <source>
        <dbReference type="EMBL" id="ROW15053.1"/>
    </source>
</evidence>
<dbReference type="AlphaFoldDB" id="A0A423XFT3"/>
<gene>
    <name evidence="3" type="ORF">VPNG_03392</name>
</gene>
<protein>
    <recommendedName>
        <fullName evidence="5">Anaphase-promoting complex subunit 4 WD40 domain-containing protein</fullName>
    </recommendedName>
</protein>
<dbReference type="STRING" id="1230097.A0A423XFT3"/>
<dbReference type="InterPro" id="IPR036322">
    <property type="entry name" value="WD40_repeat_dom_sf"/>
</dbReference>
<evidence type="ECO:0000256" key="2">
    <source>
        <dbReference type="SAM" id="MobiDB-lite"/>
    </source>
</evidence>
<proteinExistence type="predicted"/>